<reference evidence="1" key="1">
    <citation type="submission" date="2024-05" db="EMBL/GenBank/DDBJ databases">
        <title>Complete Genome Sequences of 14 Acinetobacter baumannii phages isolated in Kenya.</title>
        <authorList>
            <person name="Mwai F."/>
            <person name="Kigen C."/>
            <person name="Makobe C."/>
            <person name="Georges M."/>
            <person name="Mutai I."/>
            <person name="Odoyo E."/>
            <person name="Gachoya M."/>
            <person name="Musila L."/>
        </authorList>
    </citation>
    <scope>NUCLEOTIDE SEQUENCE</scope>
</reference>
<dbReference type="EMBL" id="PP841128">
    <property type="protein sequence ID" value="XCN27140.1"/>
    <property type="molecule type" value="Genomic_DNA"/>
</dbReference>
<evidence type="ECO:0000313" key="1">
    <source>
        <dbReference type="EMBL" id="XCN27140.1"/>
    </source>
</evidence>
<proteinExistence type="predicted"/>
<gene>
    <name evidence="1" type="ORF">URNSOXBW_CDS0060</name>
</gene>
<organism evidence="1">
    <name type="scientific">Acinetobacter phage vB_Ab_02_KEN_01</name>
    <dbReference type="NCBI Taxonomy" id="3143011"/>
    <lineage>
        <taxon>Viruses</taxon>
    </lineage>
</organism>
<evidence type="ECO:0008006" key="2">
    <source>
        <dbReference type="Google" id="ProtNLM"/>
    </source>
</evidence>
<sequence>MTYKSYRITMHSYQAMTNLLSYSLKYLFR</sequence>
<protein>
    <recommendedName>
        <fullName evidence="2">Transposase</fullName>
    </recommendedName>
</protein>
<name>A0AAU8KWJ4_9VIRU</name>
<accession>A0AAU8KWJ4</accession>